<evidence type="ECO:0000313" key="12">
    <source>
        <dbReference type="Proteomes" id="UP001075354"/>
    </source>
</evidence>
<feature type="transmembrane region" description="Helical" evidence="9">
    <location>
        <begin position="336"/>
        <end position="354"/>
    </location>
</feature>
<dbReference type="InterPro" id="IPR003663">
    <property type="entry name" value="Sugar/inositol_transpt"/>
</dbReference>
<feature type="transmembrane region" description="Helical" evidence="9">
    <location>
        <begin position="68"/>
        <end position="88"/>
    </location>
</feature>
<dbReference type="GO" id="GO:0022857">
    <property type="term" value="F:transmembrane transporter activity"/>
    <property type="evidence" value="ECO:0007669"/>
    <property type="project" value="InterPro"/>
</dbReference>
<evidence type="ECO:0000313" key="11">
    <source>
        <dbReference type="EMBL" id="KAJ1525744.1"/>
    </source>
</evidence>
<reference evidence="11" key="1">
    <citation type="submission" date="2022-12" db="EMBL/GenBank/DDBJ databases">
        <title>Chromosome-level genome assembly of the bean flower thrips Megalurothrips usitatus.</title>
        <authorList>
            <person name="Ma L."/>
            <person name="Liu Q."/>
            <person name="Li H."/>
            <person name="Cai W."/>
        </authorList>
    </citation>
    <scope>NUCLEOTIDE SEQUENCE</scope>
    <source>
        <strain evidence="11">Cailab_2022a</strain>
    </source>
</reference>
<feature type="transmembrane region" description="Helical" evidence="9">
    <location>
        <begin position="240"/>
        <end position="262"/>
    </location>
</feature>
<evidence type="ECO:0000256" key="8">
    <source>
        <dbReference type="SAM" id="MobiDB-lite"/>
    </source>
</evidence>
<feature type="region of interest" description="Disordered" evidence="8">
    <location>
        <begin position="438"/>
        <end position="457"/>
    </location>
</feature>
<sequence length="457" mass="48697">MSLASVSEVVIGFVYGWASVALPLLEGEAWPWRIDENQSSWIVSLVDIGSLVIAIPAGLLANRVGRRMVLLSSALFFLASWIMILFATSVEWLYVARLLAGMGGGTVFTVNTMYWGEIASPAFRGSASSLTQAMLFFGILLADVIGYLAPTEYTTLALCGAGVTVVFVACFFFTPESPYYLLMRGRPDLAKLALQRLRGKEDVAAELVPLEEALSADLALGSDTQLGCGNMLRTRGARRALFISVVVGALQRLSGLSAVIAYTSSTLPKDMAELGPMLIGAVLFLASFGPLVLMDRLGRRPLLILSSIVVAASMASNGFYFQFVGALCPAAAESGNLSWVPLLGLVAYAVAYALGMGPVPDILPGEVFPTSVKGLAVSGVNISLTLFTFLVSKIYNVMGVQYMYWGFAVVGVLTALFAAFVIPETRGKTLEQVVDELEGRGRRRRPAPEAEAADGAV</sequence>
<comment type="subcellular location">
    <subcellularLocation>
        <location evidence="1">Cell membrane</location>
        <topology evidence="1">Multi-pass membrane protein</topology>
    </subcellularLocation>
</comment>
<feature type="transmembrane region" description="Helical" evidence="9">
    <location>
        <begin position="302"/>
        <end position="324"/>
    </location>
</feature>
<dbReference type="GO" id="GO:0005886">
    <property type="term" value="C:plasma membrane"/>
    <property type="evidence" value="ECO:0007669"/>
    <property type="project" value="UniProtKB-SubCell"/>
</dbReference>
<dbReference type="PRINTS" id="PR00171">
    <property type="entry name" value="SUGRTRNSPORT"/>
</dbReference>
<dbReference type="InterPro" id="IPR005829">
    <property type="entry name" value="Sugar_transporter_CS"/>
</dbReference>
<dbReference type="EMBL" id="JAPTSV010000007">
    <property type="protein sequence ID" value="KAJ1525744.1"/>
    <property type="molecule type" value="Genomic_DNA"/>
</dbReference>
<proteinExistence type="predicted"/>
<dbReference type="AlphaFoldDB" id="A0AAV7XI54"/>
<keyword evidence="2" id="KW-0813">Transport</keyword>
<feature type="domain" description="Major facilitator superfamily (MFS) profile" evidence="10">
    <location>
        <begin position="1"/>
        <end position="426"/>
    </location>
</feature>
<gene>
    <name evidence="11" type="ORF">ONE63_008952</name>
</gene>
<feature type="transmembrane region" description="Helical" evidence="9">
    <location>
        <begin position="127"/>
        <end position="149"/>
    </location>
</feature>
<dbReference type="Proteomes" id="UP001075354">
    <property type="component" value="Chromosome 7"/>
</dbReference>
<protein>
    <recommendedName>
        <fullName evidence="10">Major facilitator superfamily (MFS) profile domain-containing protein</fullName>
    </recommendedName>
</protein>
<name>A0AAV7XI54_9NEOP</name>
<keyword evidence="3" id="KW-1003">Cell membrane</keyword>
<evidence type="ECO:0000256" key="3">
    <source>
        <dbReference type="ARBA" id="ARBA00022475"/>
    </source>
</evidence>
<keyword evidence="4" id="KW-0762">Sugar transport</keyword>
<evidence type="ECO:0000259" key="10">
    <source>
        <dbReference type="PROSITE" id="PS50850"/>
    </source>
</evidence>
<evidence type="ECO:0000256" key="1">
    <source>
        <dbReference type="ARBA" id="ARBA00004651"/>
    </source>
</evidence>
<evidence type="ECO:0000256" key="2">
    <source>
        <dbReference type="ARBA" id="ARBA00022448"/>
    </source>
</evidence>
<feature type="transmembrane region" description="Helical" evidence="9">
    <location>
        <begin position="94"/>
        <end position="115"/>
    </location>
</feature>
<dbReference type="Pfam" id="PF00083">
    <property type="entry name" value="Sugar_tr"/>
    <property type="match status" value="1"/>
</dbReference>
<keyword evidence="5 9" id="KW-0812">Transmembrane</keyword>
<evidence type="ECO:0000256" key="6">
    <source>
        <dbReference type="ARBA" id="ARBA00022989"/>
    </source>
</evidence>
<dbReference type="InterPro" id="IPR036259">
    <property type="entry name" value="MFS_trans_sf"/>
</dbReference>
<evidence type="ECO:0000256" key="4">
    <source>
        <dbReference type="ARBA" id="ARBA00022597"/>
    </source>
</evidence>
<accession>A0AAV7XI54</accession>
<evidence type="ECO:0000256" key="9">
    <source>
        <dbReference type="SAM" id="Phobius"/>
    </source>
</evidence>
<organism evidence="11 12">
    <name type="scientific">Megalurothrips usitatus</name>
    <name type="common">bean blossom thrips</name>
    <dbReference type="NCBI Taxonomy" id="439358"/>
    <lineage>
        <taxon>Eukaryota</taxon>
        <taxon>Metazoa</taxon>
        <taxon>Ecdysozoa</taxon>
        <taxon>Arthropoda</taxon>
        <taxon>Hexapoda</taxon>
        <taxon>Insecta</taxon>
        <taxon>Pterygota</taxon>
        <taxon>Neoptera</taxon>
        <taxon>Paraneoptera</taxon>
        <taxon>Thysanoptera</taxon>
        <taxon>Terebrantia</taxon>
        <taxon>Thripoidea</taxon>
        <taxon>Thripidae</taxon>
        <taxon>Megalurothrips</taxon>
    </lineage>
</organism>
<evidence type="ECO:0000256" key="5">
    <source>
        <dbReference type="ARBA" id="ARBA00022692"/>
    </source>
</evidence>
<comment type="caution">
    <text evidence="11">The sequence shown here is derived from an EMBL/GenBank/DDBJ whole genome shotgun (WGS) entry which is preliminary data.</text>
</comment>
<feature type="transmembrane region" description="Helical" evidence="9">
    <location>
        <begin position="274"/>
        <end position="293"/>
    </location>
</feature>
<dbReference type="SUPFAM" id="SSF103473">
    <property type="entry name" value="MFS general substrate transporter"/>
    <property type="match status" value="1"/>
</dbReference>
<keyword evidence="7 9" id="KW-0472">Membrane</keyword>
<feature type="transmembrane region" description="Helical" evidence="9">
    <location>
        <begin position="375"/>
        <end position="396"/>
    </location>
</feature>
<dbReference type="PROSITE" id="PS50850">
    <property type="entry name" value="MFS"/>
    <property type="match status" value="1"/>
</dbReference>
<dbReference type="PANTHER" id="PTHR48021:SF1">
    <property type="entry name" value="GH07001P-RELATED"/>
    <property type="match status" value="1"/>
</dbReference>
<dbReference type="PROSITE" id="PS00217">
    <property type="entry name" value="SUGAR_TRANSPORT_2"/>
    <property type="match status" value="1"/>
</dbReference>
<dbReference type="Gene3D" id="1.20.1250.20">
    <property type="entry name" value="MFS general substrate transporter like domains"/>
    <property type="match status" value="1"/>
</dbReference>
<evidence type="ECO:0000256" key="7">
    <source>
        <dbReference type="ARBA" id="ARBA00023136"/>
    </source>
</evidence>
<dbReference type="InterPro" id="IPR020846">
    <property type="entry name" value="MFS_dom"/>
</dbReference>
<dbReference type="InterPro" id="IPR005828">
    <property type="entry name" value="MFS_sugar_transport-like"/>
</dbReference>
<keyword evidence="6 9" id="KW-1133">Transmembrane helix</keyword>
<keyword evidence="12" id="KW-1185">Reference proteome</keyword>
<dbReference type="PANTHER" id="PTHR48021">
    <property type="match status" value="1"/>
</dbReference>
<feature type="transmembrane region" description="Helical" evidence="9">
    <location>
        <begin position="41"/>
        <end position="61"/>
    </location>
</feature>
<dbReference type="InterPro" id="IPR050549">
    <property type="entry name" value="MFS_Trehalose_Transporter"/>
</dbReference>
<dbReference type="FunFam" id="1.20.1250.20:FF:000218">
    <property type="entry name" value="facilitated trehalose transporter Tret1"/>
    <property type="match status" value="1"/>
</dbReference>
<feature type="transmembrane region" description="Helical" evidence="9">
    <location>
        <begin position="155"/>
        <end position="174"/>
    </location>
</feature>
<feature type="transmembrane region" description="Helical" evidence="9">
    <location>
        <begin position="402"/>
        <end position="422"/>
    </location>
</feature>